<feature type="signal peptide" evidence="1">
    <location>
        <begin position="1"/>
        <end position="21"/>
    </location>
</feature>
<keyword evidence="1" id="KW-0732">Signal</keyword>
<sequence>MSVAAFFFLMEMFMATNRVYNQQLTTCAVQRNLYSGTGPNPSSPLLVWFCTV</sequence>
<evidence type="ECO:0000313" key="3">
    <source>
        <dbReference type="Proteomes" id="UP000006038"/>
    </source>
</evidence>
<feature type="chain" id="PRO_5003773948" evidence="1">
    <location>
        <begin position="22"/>
        <end position="52"/>
    </location>
</feature>
<dbReference type="EnsemblPlants" id="OB07G20240.1">
    <property type="protein sequence ID" value="OB07G20240.1"/>
    <property type="gene ID" value="OB07G20240"/>
</dbReference>
<reference evidence="2" key="2">
    <citation type="submission" date="2013-04" db="UniProtKB">
        <authorList>
            <consortium name="EnsemblPlants"/>
        </authorList>
    </citation>
    <scope>IDENTIFICATION</scope>
</reference>
<organism evidence="2">
    <name type="scientific">Oryza brachyantha</name>
    <name type="common">malo sina</name>
    <dbReference type="NCBI Taxonomy" id="4533"/>
    <lineage>
        <taxon>Eukaryota</taxon>
        <taxon>Viridiplantae</taxon>
        <taxon>Streptophyta</taxon>
        <taxon>Embryophyta</taxon>
        <taxon>Tracheophyta</taxon>
        <taxon>Spermatophyta</taxon>
        <taxon>Magnoliopsida</taxon>
        <taxon>Liliopsida</taxon>
        <taxon>Poales</taxon>
        <taxon>Poaceae</taxon>
        <taxon>BOP clade</taxon>
        <taxon>Oryzoideae</taxon>
        <taxon>Oryzeae</taxon>
        <taxon>Oryzinae</taxon>
        <taxon>Oryza</taxon>
    </lineage>
</organism>
<evidence type="ECO:0000313" key="2">
    <source>
        <dbReference type="EnsemblPlants" id="OB07G20240.1"/>
    </source>
</evidence>
<protein>
    <submittedName>
        <fullName evidence="2">Uncharacterized protein</fullName>
    </submittedName>
</protein>
<accession>J3MKU2</accession>
<name>J3MKU2_ORYBR</name>
<dbReference type="HOGENOM" id="CLU_3090467_0_0_1"/>
<keyword evidence="3" id="KW-1185">Reference proteome</keyword>
<proteinExistence type="predicted"/>
<reference evidence="2" key="1">
    <citation type="journal article" date="2013" name="Nat. Commun.">
        <title>Whole-genome sequencing of Oryza brachyantha reveals mechanisms underlying Oryza genome evolution.</title>
        <authorList>
            <person name="Chen J."/>
            <person name="Huang Q."/>
            <person name="Gao D."/>
            <person name="Wang J."/>
            <person name="Lang Y."/>
            <person name="Liu T."/>
            <person name="Li B."/>
            <person name="Bai Z."/>
            <person name="Luis Goicoechea J."/>
            <person name="Liang C."/>
            <person name="Chen C."/>
            <person name="Zhang W."/>
            <person name="Sun S."/>
            <person name="Liao Y."/>
            <person name="Zhang X."/>
            <person name="Yang L."/>
            <person name="Song C."/>
            <person name="Wang M."/>
            <person name="Shi J."/>
            <person name="Liu G."/>
            <person name="Liu J."/>
            <person name="Zhou H."/>
            <person name="Zhou W."/>
            <person name="Yu Q."/>
            <person name="An N."/>
            <person name="Chen Y."/>
            <person name="Cai Q."/>
            <person name="Wang B."/>
            <person name="Liu B."/>
            <person name="Min J."/>
            <person name="Huang Y."/>
            <person name="Wu H."/>
            <person name="Li Z."/>
            <person name="Zhang Y."/>
            <person name="Yin Y."/>
            <person name="Song W."/>
            <person name="Jiang J."/>
            <person name="Jackson S.A."/>
            <person name="Wing R.A."/>
            <person name="Wang J."/>
            <person name="Chen M."/>
        </authorList>
    </citation>
    <scope>NUCLEOTIDE SEQUENCE [LARGE SCALE GENOMIC DNA]</scope>
    <source>
        <strain evidence="2">cv. IRGC 101232</strain>
    </source>
</reference>
<dbReference type="Gramene" id="OB07G20240.1">
    <property type="protein sequence ID" value="OB07G20240.1"/>
    <property type="gene ID" value="OB07G20240"/>
</dbReference>
<evidence type="ECO:0000256" key="1">
    <source>
        <dbReference type="SAM" id="SignalP"/>
    </source>
</evidence>
<dbReference type="AlphaFoldDB" id="J3MKU2"/>
<dbReference type="Proteomes" id="UP000006038">
    <property type="component" value="Chromosome 7"/>
</dbReference>